<dbReference type="SUPFAM" id="SSF54523">
    <property type="entry name" value="Pili subunits"/>
    <property type="match status" value="1"/>
</dbReference>
<reference evidence="3" key="1">
    <citation type="submission" date="2017-09" db="EMBL/GenBank/DDBJ databases">
        <title>Depth-based differentiation of microbial function through sediment-hosted aquifers and enrichment of novel symbionts in the deep terrestrial subsurface.</title>
        <authorList>
            <person name="Probst A.J."/>
            <person name="Ladd B."/>
            <person name="Jarett J.K."/>
            <person name="Geller-Mcgrath D.E."/>
            <person name="Sieber C.M.K."/>
            <person name="Emerson J.B."/>
            <person name="Anantharaman K."/>
            <person name="Thomas B.C."/>
            <person name="Malmstrom R."/>
            <person name="Stieglmeier M."/>
            <person name="Klingl A."/>
            <person name="Woyke T."/>
            <person name="Ryan C.M."/>
            <person name="Banfield J.F."/>
        </authorList>
    </citation>
    <scope>NUCLEOTIDE SEQUENCE [LARGE SCALE GENOMIC DNA]</scope>
</reference>
<keyword evidence="1" id="KW-0472">Membrane</keyword>
<dbReference type="NCBIfam" id="TIGR02532">
    <property type="entry name" value="IV_pilin_GFxxxE"/>
    <property type="match status" value="1"/>
</dbReference>
<name>A0A2H0W6W7_9BACT</name>
<dbReference type="InterPro" id="IPR045584">
    <property type="entry name" value="Pilin-like"/>
</dbReference>
<protein>
    <recommendedName>
        <fullName evidence="4">Type II secretion system protein GspG C-terminal domain-containing protein</fullName>
    </recommendedName>
</protein>
<dbReference type="EMBL" id="PEZW01000009">
    <property type="protein sequence ID" value="PIS07835.1"/>
    <property type="molecule type" value="Genomic_DNA"/>
</dbReference>
<organism evidence="2 3">
    <name type="scientific">Candidatus Berkelbacteria bacterium CG10_big_fil_rev_8_21_14_0_10_43_13</name>
    <dbReference type="NCBI Taxonomy" id="1974514"/>
    <lineage>
        <taxon>Bacteria</taxon>
        <taxon>Candidatus Berkelbacteria</taxon>
    </lineage>
</organism>
<evidence type="ECO:0008006" key="4">
    <source>
        <dbReference type="Google" id="ProtNLM"/>
    </source>
</evidence>
<proteinExistence type="predicted"/>
<comment type="caution">
    <text evidence="2">The sequence shown here is derived from an EMBL/GenBank/DDBJ whole genome shotgun (WGS) entry which is preliminary data.</text>
</comment>
<dbReference type="Pfam" id="PF07963">
    <property type="entry name" value="N_methyl"/>
    <property type="match status" value="1"/>
</dbReference>
<dbReference type="AlphaFoldDB" id="A0A2H0W6W7"/>
<keyword evidence="1" id="KW-0812">Transmembrane</keyword>
<keyword evidence="1" id="KW-1133">Transmembrane helix</keyword>
<dbReference type="InterPro" id="IPR012902">
    <property type="entry name" value="N_methyl_site"/>
</dbReference>
<evidence type="ECO:0000256" key="1">
    <source>
        <dbReference type="SAM" id="Phobius"/>
    </source>
</evidence>
<accession>A0A2H0W6W7</accession>
<feature type="transmembrane region" description="Helical" evidence="1">
    <location>
        <begin position="12"/>
        <end position="36"/>
    </location>
</feature>
<evidence type="ECO:0000313" key="2">
    <source>
        <dbReference type="EMBL" id="PIS07835.1"/>
    </source>
</evidence>
<dbReference type="Proteomes" id="UP000231382">
    <property type="component" value="Unassembled WGS sequence"/>
</dbReference>
<evidence type="ECO:0000313" key="3">
    <source>
        <dbReference type="Proteomes" id="UP000231382"/>
    </source>
</evidence>
<dbReference type="Gene3D" id="3.30.700.10">
    <property type="entry name" value="Glycoprotein, Type 4 Pilin"/>
    <property type="match status" value="1"/>
</dbReference>
<gene>
    <name evidence="2" type="ORF">COT78_01190</name>
</gene>
<sequence length="180" mass="19658">MKLESKFVKKSAFTLIELLIVILIIGILATIAIVSYNGATARAKRAATIQIMNDTINAVAVCLAGGKNLPTSSYVTWYNKYLIQTGYNNINFKNRPICSEDETLVNTRWPNGDINGYDIDRGDIFYAVLDKYNNLLWINTNGFAKTSIISATDLSDITSTIAAPGGNTAMDITCTVKGCK</sequence>